<organism evidence="5 6">
    <name type="scientific">Sphaerobolus stellatus (strain SS14)</name>
    <dbReference type="NCBI Taxonomy" id="990650"/>
    <lineage>
        <taxon>Eukaryota</taxon>
        <taxon>Fungi</taxon>
        <taxon>Dikarya</taxon>
        <taxon>Basidiomycota</taxon>
        <taxon>Agaricomycotina</taxon>
        <taxon>Agaricomycetes</taxon>
        <taxon>Phallomycetidae</taxon>
        <taxon>Geastrales</taxon>
        <taxon>Sphaerobolaceae</taxon>
        <taxon>Sphaerobolus</taxon>
    </lineage>
</organism>
<evidence type="ECO:0000256" key="4">
    <source>
        <dbReference type="ARBA" id="ARBA00022912"/>
    </source>
</evidence>
<comment type="similarity">
    <text evidence="1">Belongs to the protein-tyrosine phosphatase family. Non-receptor class dual specificity subfamily.</text>
</comment>
<evidence type="ECO:0000256" key="1">
    <source>
        <dbReference type="ARBA" id="ARBA00008601"/>
    </source>
</evidence>
<accession>A0A0C9UFD5</accession>
<dbReference type="PANTHER" id="PTHR45848:SF4">
    <property type="entry name" value="DUAL SPECIFICITY PROTEIN PHOSPHATASE 12"/>
    <property type="match status" value="1"/>
</dbReference>
<evidence type="ECO:0000313" key="6">
    <source>
        <dbReference type="Proteomes" id="UP000054279"/>
    </source>
</evidence>
<dbReference type="Proteomes" id="UP000054279">
    <property type="component" value="Unassembled WGS sequence"/>
</dbReference>
<dbReference type="HOGENOM" id="CLU_1215456_0_0_1"/>
<dbReference type="OrthoDB" id="2017893at2759"/>
<name>A0A0C9UFD5_SPHS4</name>
<dbReference type="EC" id="3.1.3.48" evidence="2"/>
<dbReference type="GO" id="GO:0004725">
    <property type="term" value="F:protein tyrosine phosphatase activity"/>
    <property type="evidence" value="ECO:0007669"/>
    <property type="project" value="UniProtKB-EC"/>
</dbReference>
<evidence type="ECO:0000256" key="3">
    <source>
        <dbReference type="ARBA" id="ARBA00022801"/>
    </source>
</evidence>
<sequence length="228" mass="24822">MSANTISPPILLNATCSGYFVEPMKWMEPFLEAGNMAGKITCPNKKCGAKLGSYDWAGVQCSCKEWVIPGFCIHRSKVDEVVTSGPTSEMAAALSSNAAWLQSAISELLISPYIHFRAPAAIGIRLGPGPIDVFKRVDREELKQRLLGLQQHYSPDTVTFETPATGTSSDHNEVHVTFTGLSKETGPYKVAIDANVKETSGTRKISSINMEGNPELFRKKASSEKIEL</sequence>
<protein>
    <recommendedName>
        <fullName evidence="2">protein-tyrosine-phosphatase</fullName>
        <ecNumber evidence="2">3.1.3.48</ecNumber>
    </recommendedName>
</protein>
<dbReference type="EMBL" id="KN837519">
    <property type="protein sequence ID" value="KIJ24191.1"/>
    <property type="molecule type" value="Genomic_DNA"/>
</dbReference>
<keyword evidence="4" id="KW-0904">Protein phosphatase</keyword>
<dbReference type="PANTHER" id="PTHR45848">
    <property type="entry name" value="DUAL SPECIFICITY PROTEIN PHOSPHATASE 12 FAMILY MEMBER"/>
    <property type="match status" value="1"/>
</dbReference>
<dbReference type="GO" id="GO:0008138">
    <property type="term" value="F:protein tyrosine/serine/threonine phosphatase activity"/>
    <property type="evidence" value="ECO:0007669"/>
    <property type="project" value="TreeGrafter"/>
</dbReference>
<evidence type="ECO:0000313" key="5">
    <source>
        <dbReference type="EMBL" id="KIJ24191.1"/>
    </source>
</evidence>
<evidence type="ECO:0000256" key="2">
    <source>
        <dbReference type="ARBA" id="ARBA00013064"/>
    </source>
</evidence>
<proteinExistence type="inferred from homology"/>
<gene>
    <name evidence="5" type="ORF">M422DRAFT_785940</name>
</gene>
<keyword evidence="3" id="KW-0378">Hydrolase</keyword>
<reference evidence="5 6" key="1">
    <citation type="submission" date="2014-06" db="EMBL/GenBank/DDBJ databases">
        <title>Evolutionary Origins and Diversification of the Mycorrhizal Mutualists.</title>
        <authorList>
            <consortium name="DOE Joint Genome Institute"/>
            <consortium name="Mycorrhizal Genomics Consortium"/>
            <person name="Kohler A."/>
            <person name="Kuo A."/>
            <person name="Nagy L.G."/>
            <person name="Floudas D."/>
            <person name="Copeland A."/>
            <person name="Barry K.W."/>
            <person name="Cichocki N."/>
            <person name="Veneault-Fourrey C."/>
            <person name="LaButti K."/>
            <person name="Lindquist E.A."/>
            <person name="Lipzen A."/>
            <person name="Lundell T."/>
            <person name="Morin E."/>
            <person name="Murat C."/>
            <person name="Riley R."/>
            <person name="Ohm R."/>
            <person name="Sun H."/>
            <person name="Tunlid A."/>
            <person name="Henrissat B."/>
            <person name="Grigoriev I.V."/>
            <person name="Hibbett D.S."/>
            <person name="Martin F."/>
        </authorList>
    </citation>
    <scope>NUCLEOTIDE SEQUENCE [LARGE SCALE GENOMIC DNA]</scope>
    <source>
        <strain evidence="5 6">SS14</strain>
    </source>
</reference>
<keyword evidence="6" id="KW-1185">Reference proteome</keyword>
<dbReference type="AlphaFoldDB" id="A0A0C9UFD5"/>
<dbReference type="GO" id="GO:0005634">
    <property type="term" value="C:nucleus"/>
    <property type="evidence" value="ECO:0007669"/>
    <property type="project" value="TreeGrafter"/>
</dbReference>